<dbReference type="EMBL" id="QRAO01000019">
    <property type="protein sequence ID" value="RDK82539.1"/>
    <property type="molecule type" value="Genomic_DNA"/>
</dbReference>
<gene>
    <name evidence="1" type="ORF">C8D94_1192</name>
</gene>
<dbReference type="AlphaFoldDB" id="A0A370Q2J3"/>
<comment type="caution">
    <text evidence="1">The sequence shown here is derived from an EMBL/GenBank/DDBJ whole genome shotgun (WGS) entry which is preliminary data.</text>
</comment>
<evidence type="ECO:0000313" key="1">
    <source>
        <dbReference type="EMBL" id="RDK82539.1"/>
    </source>
</evidence>
<accession>A0A370Q2J3</accession>
<reference evidence="1 2" key="1">
    <citation type="submission" date="2018-07" db="EMBL/GenBank/DDBJ databases">
        <title>Genomic Encyclopedia of Type Strains, Phase IV (KMG-IV): sequencing the most valuable type-strain genomes for metagenomic binning, comparative biology and taxonomic classification.</title>
        <authorList>
            <person name="Goeker M."/>
        </authorList>
    </citation>
    <scope>NUCLEOTIDE SEQUENCE [LARGE SCALE GENOMIC DNA]</scope>
    <source>
        <strain evidence="1 2">DSM 101478</strain>
    </source>
</reference>
<evidence type="ECO:0000313" key="2">
    <source>
        <dbReference type="Proteomes" id="UP000255317"/>
    </source>
</evidence>
<dbReference type="Proteomes" id="UP000255317">
    <property type="component" value="Unassembled WGS sequence"/>
</dbReference>
<protein>
    <submittedName>
        <fullName evidence="1">Uncharacterized protein</fullName>
    </submittedName>
</protein>
<proteinExistence type="predicted"/>
<sequence>MLYKQEIKASAQQRIRHIAKKQRALYNTVAHNILNDPSYKISN</sequence>
<organism evidence="1 2">
    <name type="scientific">Marinirhabdus gelatinilytica</name>
    <dbReference type="NCBI Taxonomy" id="1703343"/>
    <lineage>
        <taxon>Bacteria</taxon>
        <taxon>Pseudomonadati</taxon>
        <taxon>Bacteroidota</taxon>
        <taxon>Flavobacteriia</taxon>
        <taxon>Flavobacteriales</taxon>
        <taxon>Flavobacteriaceae</taxon>
    </lineage>
</organism>
<name>A0A370Q2J3_9FLAO</name>
<keyword evidence="2" id="KW-1185">Reference proteome</keyword>